<name>A0A0K6S5S0_9ALVE</name>
<feature type="compositionally biased region" description="Basic and acidic residues" evidence="1">
    <location>
        <begin position="80"/>
        <end position="97"/>
    </location>
</feature>
<feature type="compositionally biased region" description="Basic and acidic residues" evidence="1">
    <location>
        <begin position="60"/>
        <end position="70"/>
    </location>
</feature>
<sequence>MTFGDLKALRWLASSPKIHIDECYEFMQSLDISVGFVINTFRFGSTGQPYRDVPSGSGRGDAEVRHRPTLREGGCQESSHPQREEEEGVRVSAEREPGGALPKQAGGLLMDIEGHPRLSGVFQGGGQGGGEEAGVGISRKARSGFSSFDVKRGRSTEERRRQQCWKDETALIDTSIHRSGSTAVNPMWRRSIGEWPRSCSSVPSSDTL</sequence>
<organism evidence="2">
    <name type="scientific">Chromera velia CCMP2878</name>
    <dbReference type="NCBI Taxonomy" id="1169474"/>
    <lineage>
        <taxon>Eukaryota</taxon>
        <taxon>Sar</taxon>
        <taxon>Alveolata</taxon>
        <taxon>Colpodellida</taxon>
        <taxon>Chromeraceae</taxon>
        <taxon>Chromera</taxon>
    </lineage>
</organism>
<reference evidence="2" key="1">
    <citation type="submission" date="2014-11" db="EMBL/GenBank/DDBJ databases">
        <title>Molecular phylogeny of cliff fern family Woodsiaceae with morphological implications.</title>
        <authorList>
            <person name="Shao Y.-Z."/>
            <person name="Wei R."/>
            <person name="Zhang X.-C."/>
        </authorList>
    </citation>
    <scope>NUCLEOTIDE SEQUENCE</scope>
</reference>
<evidence type="ECO:0000256" key="1">
    <source>
        <dbReference type="SAM" id="MobiDB-lite"/>
    </source>
</evidence>
<dbReference type="VEuPathDB" id="CryptoDB:Cvel_2583"/>
<gene>
    <name evidence="2" type="ORF">Cvel_2583.t1</name>
</gene>
<accession>A0A0K6S5S0</accession>
<protein>
    <submittedName>
        <fullName evidence="2">Uncharacterized protein</fullName>
    </submittedName>
</protein>
<dbReference type="EMBL" id="CDMZ01000033">
    <property type="protein sequence ID" value="CUC08990.1"/>
    <property type="molecule type" value="Genomic_DNA"/>
</dbReference>
<dbReference type="AlphaFoldDB" id="A0A0K6S5S0"/>
<proteinExistence type="predicted"/>
<feature type="region of interest" description="Disordered" evidence="1">
    <location>
        <begin position="49"/>
        <end position="103"/>
    </location>
</feature>
<evidence type="ECO:0000313" key="2">
    <source>
        <dbReference type="EMBL" id="CUC08990.1"/>
    </source>
</evidence>